<dbReference type="Proteomes" id="UP000028582">
    <property type="component" value="Unassembled WGS sequence"/>
</dbReference>
<feature type="region of interest" description="Disordered" evidence="1">
    <location>
        <begin position="1"/>
        <end position="23"/>
    </location>
</feature>
<feature type="compositionally biased region" description="Basic residues" evidence="1">
    <location>
        <begin position="1"/>
        <end position="11"/>
    </location>
</feature>
<dbReference type="AlphaFoldDB" id="A0A080YXD3"/>
<sequence length="52" mass="6066">MIQRSWNHHLKTPGTHQFRVGASEKQRAEDDIHVFHGSDSIFRCFRSTGRSI</sequence>
<evidence type="ECO:0000313" key="2">
    <source>
        <dbReference type="EMBL" id="ETO59044.1"/>
    </source>
</evidence>
<comment type="caution">
    <text evidence="2">The sequence shown here is derived from an EMBL/GenBank/DDBJ whole genome shotgun (WGS) entry which is preliminary data.</text>
</comment>
<evidence type="ECO:0000313" key="3">
    <source>
        <dbReference type="Proteomes" id="UP000028582"/>
    </source>
</evidence>
<proteinExistence type="predicted"/>
<reference evidence="2 3" key="1">
    <citation type="submission" date="2013-11" db="EMBL/GenBank/DDBJ databases">
        <title>The Genome Sequence of Phytophthora parasitica P1976.</title>
        <authorList>
            <consortium name="The Broad Institute Genomics Platform"/>
            <person name="Russ C."/>
            <person name="Tyler B."/>
            <person name="Panabieres F."/>
            <person name="Shan W."/>
            <person name="Tripathy S."/>
            <person name="Grunwald N."/>
            <person name="Machado M."/>
            <person name="Johnson C.S."/>
            <person name="Walker B."/>
            <person name="Young S."/>
            <person name="Zeng Q."/>
            <person name="Gargeya S."/>
            <person name="Fitzgerald M."/>
            <person name="Haas B."/>
            <person name="Abouelleil A."/>
            <person name="Allen A.W."/>
            <person name="Alvarado L."/>
            <person name="Arachchi H.M."/>
            <person name="Berlin A.M."/>
            <person name="Chapman S.B."/>
            <person name="Gainer-Dewar J."/>
            <person name="Goldberg J."/>
            <person name="Griggs A."/>
            <person name="Gujja S."/>
            <person name="Hansen M."/>
            <person name="Howarth C."/>
            <person name="Imamovic A."/>
            <person name="Ireland A."/>
            <person name="Larimer J."/>
            <person name="McCowan C."/>
            <person name="Murphy C."/>
            <person name="Pearson M."/>
            <person name="Poon T.W."/>
            <person name="Priest M."/>
            <person name="Roberts A."/>
            <person name="Saif S."/>
            <person name="Shea T."/>
            <person name="Sisk P."/>
            <person name="Sykes S."/>
            <person name="Wortman J."/>
            <person name="Nusbaum C."/>
            <person name="Birren B."/>
        </authorList>
    </citation>
    <scope>NUCLEOTIDE SEQUENCE [LARGE SCALE GENOMIC DNA]</scope>
    <source>
        <strain evidence="2 3">P1976</strain>
    </source>
</reference>
<evidence type="ECO:0000256" key="1">
    <source>
        <dbReference type="SAM" id="MobiDB-lite"/>
    </source>
</evidence>
<dbReference type="EMBL" id="ANJA01004448">
    <property type="protein sequence ID" value="ETO59044.1"/>
    <property type="molecule type" value="Genomic_DNA"/>
</dbReference>
<protein>
    <submittedName>
        <fullName evidence="2">Uncharacterized protein</fullName>
    </submittedName>
</protein>
<name>A0A080YXD3_PHYNI</name>
<organism evidence="2 3">
    <name type="scientific">Phytophthora nicotianae P1976</name>
    <dbReference type="NCBI Taxonomy" id="1317066"/>
    <lineage>
        <taxon>Eukaryota</taxon>
        <taxon>Sar</taxon>
        <taxon>Stramenopiles</taxon>
        <taxon>Oomycota</taxon>
        <taxon>Peronosporomycetes</taxon>
        <taxon>Peronosporales</taxon>
        <taxon>Peronosporaceae</taxon>
        <taxon>Phytophthora</taxon>
    </lineage>
</organism>
<accession>A0A080YXD3</accession>
<gene>
    <name evidence="2" type="ORF">F444_22577</name>
</gene>